<proteinExistence type="predicted"/>
<gene>
    <name evidence="2" type="ORF">PCOR1329_LOCUS12471</name>
</gene>
<reference evidence="2" key="1">
    <citation type="submission" date="2023-10" db="EMBL/GenBank/DDBJ databases">
        <authorList>
            <person name="Chen Y."/>
            <person name="Shah S."/>
            <person name="Dougan E. K."/>
            <person name="Thang M."/>
            <person name="Chan C."/>
        </authorList>
    </citation>
    <scope>NUCLEOTIDE SEQUENCE [LARGE SCALE GENOMIC DNA]</scope>
</reference>
<feature type="non-terminal residue" evidence="2">
    <location>
        <position position="1"/>
    </location>
</feature>
<evidence type="ECO:0000313" key="2">
    <source>
        <dbReference type="EMBL" id="CAK0806123.1"/>
    </source>
</evidence>
<name>A0ABN9QJZ9_9DINO</name>
<evidence type="ECO:0000313" key="3">
    <source>
        <dbReference type="Proteomes" id="UP001189429"/>
    </source>
</evidence>
<organism evidence="2 3">
    <name type="scientific">Prorocentrum cordatum</name>
    <dbReference type="NCBI Taxonomy" id="2364126"/>
    <lineage>
        <taxon>Eukaryota</taxon>
        <taxon>Sar</taxon>
        <taxon>Alveolata</taxon>
        <taxon>Dinophyceae</taxon>
        <taxon>Prorocentrales</taxon>
        <taxon>Prorocentraceae</taxon>
        <taxon>Prorocentrum</taxon>
    </lineage>
</organism>
<evidence type="ECO:0008006" key="4">
    <source>
        <dbReference type="Google" id="ProtNLM"/>
    </source>
</evidence>
<keyword evidence="3" id="KW-1185">Reference proteome</keyword>
<accession>A0ABN9QJZ9</accession>
<evidence type="ECO:0000256" key="1">
    <source>
        <dbReference type="SAM" id="MobiDB-lite"/>
    </source>
</evidence>
<comment type="caution">
    <text evidence="2">The sequence shown here is derived from an EMBL/GenBank/DDBJ whole genome shotgun (WGS) entry which is preliminary data.</text>
</comment>
<feature type="region of interest" description="Disordered" evidence="1">
    <location>
        <begin position="123"/>
        <end position="169"/>
    </location>
</feature>
<dbReference type="Proteomes" id="UP001189429">
    <property type="component" value="Unassembled WGS sequence"/>
</dbReference>
<dbReference type="EMBL" id="CAUYUJ010003647">
    <property type="protein sequence ID" value="CAK0806123.1"/>
    <property type="molecule type" value="Genomic_DNA"/>
</dbReference>
<sequence>ADGCFGRIDNRDPTTLVNLGHTELDIRMNWTKSTSSNLMLYNRVDDKKKEIYVPTVFQGGFTRTDFALMSFDISHPEVAAKAPREYDKIRDGAENDVRDIVLPLSLGIVPSLIPWPGIDDEHHSANVAESSGRRRSDVVPGPRGRRLPPEGGPERTPNAQLCRHAPDRISDSQVVAQQYADEGTGTNYPDSAEGG</sequence>
<protein>
    <recommendedName>
        <fullName evidence="4">Phospholipase B-like</fullName>
    </recommendedName>
</protein>